<evidence type="ECO:0000256" key="2">
    <source>
        <dbReference type="ARBA" id="ARBA00022679"/>
    </source>
</evidence>
<dbReference type="InterPro" id="IPR005522">
    <property type="entry name" value="IPK"/>
</dbReference>
<keyword evidence="2 8" id="KW-0808">Transferase</keyword>
<dbReference type="Gene3D" id="3.30.470.160">
    <property type="entry name" value="Inositol polyphosphate kinase"/>
    <property type="match status" value="1"/>
</dbReference>
<dbReference type="EMBL" id="JAPMOS010000060">
    <property type="protein sequence ID" value="KAJ4456830.1"/>
    <property type="molecule type" value="Genomic_DNA"/>
</dbReference>
<evidence type="ECO:0000313" key="12">
    <source>
        <dbReference type="Proteomes" id="UP001141327"/>
    </source>
</evidence>
<dbReference type="PANTHER" id="PTHR12400">
    <property type="entry name" value="INOSITOL POLYPHOSPHATE KINASE"/>
    <property type="match status" value="1"/>
</dbReference>
<evidence type="ECO:0000256" key="7">
    <source>
        <dbReference type="ARBA" id="ARBA00036525"/>
    </source>
</evidence>
<evidence type="ECO:0000256" key="8">
    <source>
        <dbReference type="RuleBase" id="RU363090"/>
    </source>
</evidence>
<evidence type="ECO:0000256" key="5">
    <source>
        <dbReference type="ARBA" id="ARBA00022840"/>
    </source>
</evidence>
<dbReference type="Pfam" id="PF03770">
    <property type="entry name" value="IPK"/>
    <property type="match status" value="1"/>
</dbReference>
<evidence type="ECO:0000256" key="10">
    <source>
        <dbReference type="SAM" id="SignalP"/>
    </source>
</evidence>
<sequence length="612" mass="66457">MIFFWSFFVLVLMPTEPASQGLESLGIAPKWQNRKNACLRDSVFHPQPVFAIFVKTGAVHTHLYDSQKYDAMRPSLEKLAVDIERDLGSDFRHPSTLIATIGSLPQLFNEGTATEDLYWTVYGWVPTGKIDRSPIYLHCPFDYELFAEGARQFFQVGVRSDLIEPALAALAEVHCRLARTRDPSIGGILVGVSISSDLGETAPTPRARLRAHEARLAPRPPSPGCHPRPGPGLVVAQAVGELLWALHGALMPPSPVRAGKVPLWTSSPDAPPRRSLSREEILGLMTIDDAAPTPVALPGQPRPPRPVQAGGHEGVFRRHPDPARRGALLKRAEPAEVAFYAQARAAHTQFLRFVPRVEGAPVLLPLTGPLPKRHHQPDQTLAGPAEAGGPGWVAYLEMEDLTAGYRRACVLDVKLGTRTYGPFAGPEKVASQQGKADRTTGSTLGLRLAGAKLWDRSAGVYRSLSRQASRSLTDREALLAALRLFFEAAPAAPAAPSSAACPVSPRVRIVRQVCEQIAELLRFAAGQAVYRFYASSVLVIYEGDPEAAEGAPVRVRHIDFAHAHRFQDYPGMALPDDGLQWGLQNLLELLGQVGELAEAEAEQVPSPSVAQL</sequence>
<evidence type="ECO:0000313" key="11">
    <source>
        <dbReference type="EMBL" id="KAJ4456830.1"/>
    </source>
</evidence>
<keyword evidence="4 8" id="KW-0418">Kinase</keyword>
<keyword evidence="10" id="KW-0732">Signal</keyword>
<feature type="region of interest" description="Disordered" evidence="9">
    <location>
        <begin position="291"/>
        <end position="320"/>
    </location>
</feature>
<evidence type="ECO:0000256" key="6">
    <source>
        <dbReference type="ARBA" id="ARBA00036164"/>
    </source>
</evidence>
<evidence type="ECO:0000256" key="3">
    <source>
        <dbReference type="ARBA" id="ARBA00022741"/>
    </source>
</evidence>
<comment type="similarity">
    <text evidence="1 8">Belongs to the inositol phosphokinase (IPK) family.</text>
</comment>
<evidence type="ECO:0000256" key="1">
    <source>
        <dbReference type="ARBA" id="ARBA00007374"/>
    </source>
</evidence>
<protein>
    <recommendedName>
        <fullName evidence="8">Kinase</fullName>
        <ecNumber evidence="8">2.7.-.-</ecNumber>
    </recommendedName>
</protein>
<proteinExistence type="inferred from homology"/>
<comment type="caution">
    <text evidence="11">The sequence shown here is derived from an EMBL/GenBank/DDBJ whole genome shotgun (WGS) entry which is preliminary data.</text>
</comment>
<reference evidence="11" key="1">
    <citation type="journal article" date="2022" name="bioRxiv">
        <title>Genomics of Preaxostyla Flagellates Illuminates Evolutionary Transitions and the Path Towards Mitochondrial Loss.</title>
        <authorList>
            <person name="Novak L.V.F."/>
            <person name="Treitli S.C."/>
            <person name="Pyrih J."/>
            <person name="Halakuc P."/>
            <person name="Pipaliya S.V."/>
            <person name="Vacek V."/>
            <person name="Brzon O."/>
            <person name="Soukal P."/>
            <person name="Eme L."/>
            <person name="Dacks J.B."/>
            <person name="Karnkowska A."/>
            <person name="Elias M."/>
            <person name="Hampl V."/>
        </authorList>
    </citation>
    <scope>NUCLEOTIDE SEQUENCE</scope>
    <source>
        <strain evidence="11">RCP-MX</strain>
    </source>
</reference>
<dbReference type="EC" id="2.7.-.-" evidence="8"/>
<evidence type="ECO:0000256" key="9">
    <source>
        <dbReference type="SAM" id="MobiDB-lite"/>
    </source>
</evidence>
<keyword evidence="12" id="KW-1185">Reference proteome</keyword>
<name>A0ABQ8UHC7_9EUKA</name>
<dbReference type="GO" id="GO:0016301">
    <property type="term" value="F:kinase activity"/>
    <property type="evidence" value="ECO:0007669"/>
    <property type="project" value="UniProtKB-KW"/>
</dbReference>
<dbReference type="SUPFAM" id="SSF56104">
    <property type="entry name" value="SAICAR synthase-like"/>
    <property type="match status" value="1"/>
</dbReference>
<keyword evidence="5" id="KW-0067">ATP-binding</keyword>
<organism evidence="11 12">
    <name type="scientific">Paratrimastix pyriformis</name>
    <dbReference type="NCBI Taxonomy" id="342808"/>
    <lineage>
        <taxon>Eukaryota</taxon>
        <taxon>Metamonada</taxon>
        <taxon>Preaxostyla</taxon>
        <taxon>Paratrimastigidae</taxon>
        <taxon>Paratrimastix</taxon>
    </lineage>
</organism>
<keyword evidence="3" id="KW-0547">Nucleotide-binding</keyword>
<gene>
    <name evidence="11" type="ORF">PAPYR_7854</name>
</gene>
<dbReference type="InterPro" id="IPR038286">
    <property type="entry name" value="IPK_sf"/>
</dbReference>
<feature type="chain" id="PRO_5046732054" description="Kinase" evidence="10">
    <location>
        <begin position="22"/>
        <end position="612"/>
    </location>
</feature>
<comment type="catalytic activity">
    <reaction evidence="6">
        <text>1D-myo-inositol 1,4,5-trisphosphate + 2 ATP = 1D-myo-inositol 1,3,4,5,6-pentakisphosphate + 2 ADP + 2 H(+)</text>
        <dbReference type="Rhea" id="RHEA:32359"/>
        <dbReference type="ChEBI" id="CHEBI:15378"/>
        <dbReference type="ChEBI" id="CHEBI:30616"/>
        <dbReference type="ChEBI" id="CHEBI:57733"/>
        <dbReference type="ChEBI" id="CHEBI:203600"/>
        <dbReference type="ChEBI" id="CHEBI:456216"/>
        <dbReference type="EC" id="2.7.1.151"/>
    </reaction>
</comment>
<accession>A0ABQ8UHC7</accession>
<dbReference type="PANTHER" id="PTHR12400:SF51">
    <property type="entry name" value="INOSITOL POLYPHOSPHATE MULTIKINASE"/>
    <property type="match status" value="1"/>
</dbReference>
<dbReference type="Proteomes" id="UP001141327">
    <property type="component" value="Unassembled WGS sequence"/>
</dbReference>
<comment type="catalytic activity">
    <reaction evidence="7">
        <text>1D-myo-inositol 1,3,4,6-tetrakisphosphate + ATP = 1D-myo-inositol 1,3,4,5,6-pentakisphosphate + ADP + H(+)</text>
        <dbReference type="Rhea" id="RHEA:12717"/>
        <dbReference type="ChEBI" id="CHEBI:15378"/>
        <dbReference type="ChEBI" id="CHEBI:30616"/>
        <dbReference type="ChEBI" id="CHEBI:57660"/>
        <dbReference type="ChEBI" id="CHEBI:57733"/>
        <dbReference type="ChEBI" id="CHEBI:456216"/>
        <dbReference type="EC" id="2.7.1.140"/>
    </reaction>
</comment>
<feature type="signal peptide" evidence="10">
    <location>
        <begin position="1"/>
        <end position="21"/>
    </location>
</feature>
<evidence type="ECO:0000256" key="4">
    <source>
        <dbReference type="ARBA" id="ARBA00022777"/>
    </source>
</evidence>